<evidence type="ECO:0000313" key="6">
    <source>
        <dbReference type="Proteomes" id="UP000325081"/>
    </source>
</evidence>
<dbReference type="GO" id="GO:0003712">
    <property type="term" value="F:transcription coregulator activity"/>
    <property type="evidence" value="ECO:0007669"/>
    <property type="project" value="TreeGrafter"/>
</dbReference>
<evidence type="ECO:0000256" key="3">
    <source>
        <dbReference type="ARBA" id="ARBA00023242"/>
    </source>
</evidence>
<comment type="caution">
    <text evidence="5">The sequence shown here is derived from an EMBL/GenBank/DDBJ whole genome shotgun (WGS) entry which is preliminary data.</text>
</comment>
<dbReference type="PANTHER" id="PTHR23335">
    <property type="entry name" value="CALMODULIN-BINDING TRANSCRIPTION ACTIVATOR CAMTA"/>
    <property type="match status" value="1"/>
</dbReference>
<dbReference type="PROSITE" id="PS51437">
    <property type="entry name" value="CG_1"/>
    <property type="match status" value="1"/>
</dbReference>
<keyword evidence="6" id="KW-1185">Reference proteome</keyword>
<dbReference type="InterPro" id="IPR036770">
    <property type="entry name" value="Ankyrin_rpt-contain_sf"/>
</dbReference>
<dbReference type="Gene3D" id="1.25.40.20">
    <property type="entry name" value="Ankyrin repeat-containing domain"/>
    <property type="match status" value="1"/>
</dbReference>
<dbReference type="EMBL" id="BKCP01012403">
    <property type="protein sequence ID" value="GER56084.1"/>
    <property type="molecule type" value="Genomic_DNA"/>
</dbReference>
<dbReference type="Pfam" id="PF13637">
    <property type="entry name" value="Ank_4"/>
    <property type="match status" value="1"/>
</dbReference>
<dbReference type="OrthoDB" id="1750346at2759"/>
<organism evidence="5 6">
    <name type="scientific">Striga asiatica</name>
    <name type="common">Asiatic witchweed</name>
    <name type="synonym">Buchnera asiatica</name>
    <dbReference type="NCBI Taxonomy" id="4170"/>
    <lineage>
        <taxon>Eukaryota</taxon>
        <taxon>Viridiplantae</taxon>
        <taxon>Streptophyta</taxon>
        <taxon>Embryophyta</taxon>
        <taxon>Tracheophyta</taxon>
        <taxon>Spermatophyta</taxon>
        <taxon>Magnoliopsida</taxon>
        <taxon>eudicotyledons</taxon>
        <taxon>Gunneridae</taxon>
        <taxon>Pentapetalae</taxon>
        <taxon>asterids</taxon>
        <taxon>lamiids</taxon>
        <taxon>Lamiales</taxon>
        <taxon>Orobanchaceae</taxon>
        <taxon>Buchnereae</taxon>
        <taxon>Striga</taxon>
    </lineage>
</organism>
<keyword evidence="2" id="KW-0804">Transcription</keyword>
<evidence type="ECO:0000313" key="5">
    <source>
        <dbReference type="EMBL" id="GER56084.1"/>
    </source>
</evidence>
<dbReference type="PANTHER" id="PTHR23335:SF1">
    <property type="entry name" value="CALMODULIN-BINDING TRANSCRIPTION ACTIVATOR, ISOFORM F"/>
    <property type="match status" value="1"/>
</dbReference>
<feature type="domain" description="CG-1" evidence="4">
    <location>
        <begin position="1"/>
        <end position="23"/>
    </location>
</feature>
<accession>A0A5A7RFX0</accession>
<dbReference type="Proteomes" id="UP000325081">
    <property type="component" value="Unassembled WGS sequence"/>
</dbReference>
<evidence type="ECO:0000256" key="2">
    <source>
        <dbReference type="ARBA" id="ARBA00023163"/>
    </source>
</evidence>
<name>A0A5A7RFX0_STRAF</name>
<proteinExistence type="predicted"/>
<dbReference type="GO" id="GO:0003690">
    <property type="term" value="F:double-stranded DNA binding"/>
    <property type="evidence" value="ECO:0007669"/>
    <property type="project" value="TreeGrafter"/>
</dbReference>
<protein>
    <submittedName>
        <fullName evidence="5">Calmodulin-binding family protein</fullName>
    </submittedName>
</protein>
<gene>
    <name evidence="5" type="ORF">STAS_33796</name>
</gene>
<evidence type="ECO:0000256" key="1">
    <source>
        <dbReference type="ARBA" id="ARBA00004123"/>
    </source>
</evidence>
<sequence>MLDPAYEHIVLVHYRDIGKRRENNGSAPQFSTLSSFTFSPSPYSFATDQPESSFVIDESRELYHNESSPSSVEITSVFIENEASNDLENVLGSYENSSRPPNDAVDVCEEMLYSSNDVPNDELQEQFGRPNALSLFIKEADSLEYPAYSPGPHAYRSTPDCYSSLFEQDVLRILLENNISVTISQKQKSSLLGLSYATHQIRVFMIGDTQVPAQLIQEGVLCCHAPLLTCKEKSTSSLLVGIGNPAMLLLSNALQYDDALESRIGLLGRSRNSEDLWSHIIDALLELLKDKLVMWLSYRLQTSANRECSLSKKEQGIIHTVAGLGFEWALQPILNAGVSVNFRDINGWTALHWAARFGREKMVASSASAGAVTSIAATRDSPEMALTTHLPSRDPQLSAWGRFVRQPVDDDDEECILKAELETSVSDMAPSASSRRHVSSSCLVGNHEIY</sequence>
<keyword evidence="3" id="KW-0539">Nucleus</keyword>
<dbReference type="AlphaFoldDB" id="A0A5A7RFX0"/>
<comment type="subcellular location">
    <subcellularLocation>
        <location evidence="1">Nucleus</location>
    </subcellularLocation>
</comment>
<dbReference type="SUPFAM" id="SSF48403">
    <property type="entry name" value="Ankyrin repeat"/>
    <property type="match status" value="1"/>
</dbReference>
<evidence type="ECO:0000259" key="4">
    <source>
        <dbReference type="PROSITE" id="PS51437"/>
    </source>
</evidence>
<dbReference type="InterPro" id="IPR002110">
    <property type="entry name" value="Ankyrin_rpt"/>
</dbReference>
<dbReference type="GO" id="GO:0005634">
    <property type="term" value="C:nucleus"/>
    <property type="evidence" value="ECO:0007669"/>
    <property type="project" value="UniProtKB-SubCell"/>
</dbReference>
<reference evidence="6" key="1">
    <citation type="journal article" date="2019" name="Curr. Biol.">
        <title>Genome Sequence of Striga asiatica Provides Insight into the Evolution of Plant Parasitism.</title>
        <authorList>
            <person name="Yoshida S."/>
            <person name="Kim S."/>
            <person name="Wafula E.K."/>
            <person name="Tanskanen J."/>
            <person name="Kim Y.M."/>
            <person name="Honaas L."/>
            <person name="Yang Z."/>
            <person name="Spallek T."/>
            <person name="Conn C.E."/>
            <person name="Ichihashi Y."/>
            <person name="Cheong K."/>
            <person name="Cui S."/>
            <person name="Der J.P."/>
            <person name="Gundlach H."/>
            <person name="Jiao Y."/>
            <person name="Hori C."/>
            <person name="Ishida J.K."/>
            <person name="Kasahara H."/>
            <person name="Kiba T."/>
            <person name="Kim M.S."/>
            <person name="Koo N."/>
            <person name="Laohavisit A."/>
            <person name="Lee Y.H."/>
            <person name="Lumba S."/>
            <person name="McCourt P."/>
            <person name="Mortimer J.C."/>
            <person name="Mutuku J.M."/>
            <person name="Nomura T."/>
            <person name="Sasaki-Sekimoto Y."/>
            <person name="Seto Y."/>
            <person name="Wang Y."/>
            <person name="Wakatake T."/>
            <person name="Sakakibara H."/>
            <person name="Demura T."/>
            <person name="Yamaguchi S."/>
            <person name="Yoneyama K."/>
            <person name="Manabe R.I."/>
            <person name="Nelson D.C."/>
            <person name="Schulman A.H."/>
            <person name="Timko M.P."/>
            <person name="dePamphilis C.W."/>
            <person name="Choi D."/>
            <person name="Shirasu K."/>
        </authorList>
    </citation>
    <scope>NUCLEOTIDE SEQUENCE [LARGE SCALE GENOMIC DNA]</scope>
    <source>
        <strain evidence="6">cv. UVA1</strain>
    </source>
</reference>
<dbReference type="GO" id="GO:0006357">
    <property type="term" value="P:regulation of transcription by RNA polymerase II"/>
    <property type="evidence" value="ECO:0007669"/>
    <property type="project" value="TreeGrafter"/>
</dbReference>
<dbReference type="InterPro" id="IPR005559">
    <property type="entry name" value="CG-1_dom"/>
</dbReference>